<gene>
    <name evidence="17" type="ORF">CEY15_03510</name>
</gene>
<comment type="catalytic activity">
    <reaction evidence="13">
        <text>adenosine + H2O + H(+) = inosine + NH4(+)</text>
        <dbReference type="Rhea" id="RHEA:24408"/>
        <dbReference type="ChEBI" id="CHEBI:15377"/>
        <dbReference type="ChEBI" id="CHEBI:15378"/>
        <dbReference type="ChEBI" id="CHEBI:16335"/>
        <dbReference type="ChEBI" id="CHEBI:17596"/>
        <dbReference type="ChEBI" id="CHEBI:28938"/>
        <dbReference type="EC" id="3.5.4.4"/>
    </reaction>
    <physiologicalReaction direction="left-to-right" evidence="13">
        <dbReference type="Rhea" id="RHEA:24409"/>
    </physiologicalReaction>
</comment>
<protein>
    <recommendedName>
        <fullName evidence="16">Purine nucleoside phosphorylase</fullName>
    </recommendedName>
</protein>
<proteinExistence type="inferred from homology"/>
<dbReference type="InterPro" id="IPR038371">
    <property type="entry name" value="Cu_polyphenol_OxRdtase_sf"/>
</dbReference>
<dbReference type="InterPro" id="IPR003730">
    <property type="entry name" value="Cu_polyphenol_OxRdtase"/>
</dbReference>
<comment type="catalytic activity">
    <reaction evidence="14">
        <text>adenosine + phosphate = alpha-D-ribose 1-phosphate + adenine</text>
        <dbReference type="Rhea" id="RHEA:27642"/>
        <dbReference type="ChEBI" id="CHEBI:16335"/>
        <dbReference type="ChEBI" id="CHEBI:16708"/>
        <dbReference type="ChEBI" id="CHEBI:43474"/>
        <dbReference type="ChEBI" id="CHEBI:57720"/>
        <dbReference type="EC" id="2.4.2.1"/>
    </reaction>
    <physiologicalReaction direction="left-to-right" evidence="14">
        <dbReference type="Rhea" id="RHEA:27643"/>
    </physiologicalReaction>
</comment>
<dbReference type="InterPro" id="IPR011324">
    <property type="entry name" value="Cytotoxic_necrot_fac-like_cat"/>
</dbReference>
<dbReference type="AlphaFoldDB" id="A0A2A2WT16"/>
<dbReference type="Gene3D" id="3.60.140.10">
    <property type="entry name" value="CNF1/YfiH-like putative cysteine hydrolases"/>
    <property type="match status" value="1"/>
</dbReference>
<comment type="catalytic activity">
    <reaction evidence="15">
        <text>S-methyl-5'-thioadenosine + phosphate = 5-(methylsulfanyl)-alpha-D-ribose 1-phosphate + adenine</text>
        <dbReference type="Rhea" id="RHEA:11852"/>
        <dbReference type="ChEBI" id="CHEBI:16708"/>
        <dbReference type="ChEBI" id="CHEBI:17509"/>
        <dbReference type="ChEBI" id="CHEBI:43474"/>
        <dbReference type="ChEBI" id="CHEBI:58533"/>
        <dbReference type="EC" id="2.4.2.28"/>
    </reaction>
    <physiologicalReaction direction="left-to-right" evidence="15">
        <dbReference type="Rhea" id="RHEA:11853"/>
    </physiologicalReaction>
</comment>
<comment type="catalytic activity">
    <reaction evidence="1">
        <text>inosine + phosphate = alpha-D-ribose 1-phosphate + hypoxanthine</text>
        <dbReference type="Rhea" id="RHEA:27646"/>
        <dbReference type="ChEBI" id="CHEBI:17368"/>
        <dbReference type="ChEBI" id="CHEBI:17596"/>
        <dbReference type="ChEBI" id="CHEBI:43474"/>
        <dbReference type="ChEBI" id="CHEBI:57720"/>
        <dbReference type="EC" id="2.4.2.1"/>
    </reaction>
    <physiologicalReaction direction="left-to-right" evidence="1">
        <dbReference type="Rhea" id="RHEA:27647"/>
    </physiologicalReaction>
</comment>
<evidence type="ECO:0000256" key="5">
    <source>
        <dbReference type="ARBA" id="ARBA00007353"/>
    </source>
</evidence>
<evidence type="ECO:0000256" key="3">
    <source>
        <dbReference type="ARBA" id="ARBA00001973"/>
    </source>
</evidence>
<evidence type="ECO:0000256" key="10">
    <source>
        <dbReference type="ARBA" id="ARBA00022833"/>
    </source>
</evidence>
<evidence type="ECO:0000256" key="15">
    <source>
        <dbReference type="ARBA" id="ARBA00049893"/>
    </source>
</evidence>
<dbReference type="Proteomes" id="UP000218810">
    <property type="component" value="Unassembled WGS sequence"/>
</dbReference>
<accession>A0A2A2WT16</accession>
<reference evidence="18" key="1">
    <citation type="submission" date="2017-09" db="EMBL/GenBank/DDBJ databases">
        <authorList>
            <person name="Zhang Y."/>
            <person name="Huang X."/>
            <person name="Liu J."/>
            <person name="Lu L."/>
            <person name="Peng K."/>
        </authorList>
    </citation>
    <scope>NUCLEOTIDE SEQUENCE [LARGE SCALE GENOMIC DNA]</scope>
    <source>
        <strain evidence="18">S-XJ-1</strain>
    </source>
</reference>
<keyword evidence="11" id="KW-0560">Oxidoreductase</keyword>
<comment type="function">
    <text evidence="4">Purine nucleoside enzyme that catalyzes the phosphorolysis of adenosine and inosine nucleosides, yielding D-ribose 1-phosphate and the respective free bases, adenine and hypoxanthine. Also catalyzes the phosphorolysis of S-methyl-5'-thioadenosine into adenine and S-methyl-5-thio-alpha-D-ribose 1-phosphate. Also has adenosine deaminase activity.</text>
</comment>
<dbReference type="GO" id="GO:0005507">
    <property type="term" value="F:copper ion binding"/>
    <property type="evidence" value="ECO:0007669"/>
    <property type="project" value="TreeGrafter"/>
</dbReference>
<evidence type="ECO:0000256" key="13">
    <source>
        <dbReference type="ARBA" id="ARBA00047989"/>
    </source>
</evidence>
<sequence length="240" mass="24746">MAPHAPGRVRRVVTSRRGGVSTGDFDSFNLGDHVGDAPSAVSANRARLARILGLQASDVVWMDQVHGTRIARVTRPTGGAVPATDGLVTDRPGLALAVLSADCVPVLAADEQAGVIGAVHAGRAGAVGGIVPALIGAMTSLGAQPERISVLLGPAAAGQHYELPDELADEVEKALPGSLTRTVAGTSGVDLRAGLTRQLAGLGVDRVDSDPRCTIADESLFSYRRQGRTGRQASVIWRQV</sequence>
<dbReference type="OrthoDB" id="4279at2"/>
<dbReference type="NCBIfam" id="TIGR00726">
    <property type="entry name" value="peptidoglycan editing factor PgeF"/>
    <property type="match status" value="1"/>
</dbReference>
<dbReference type="GO" id="GO:0017061">
    <property type="term" value="F:S-methyl-5-thioadenosine phosphorylase activity"/>
    <property type="evidence" value="ECO:0007669"/>
    <property type="project" value="UniProtKB-EC"/>
</dbReference>
<evidence type="ECO:0000256" key="9">
    <source>
        <dbReference type="ARBA" id="ARBA00022801"/>
    </source>
</evidence>
<evidence type="ECO:0000256" key="2">
    <source>
        <dbReference type="ARBA" id="ARBA00001947"/>
    </source>
</evidence>
<comment type="cofactor">
    <cofactor evidence="2">
        <name>Zn(2+)</name>
        <dbReference type="ChEBI" id="CHEBI:29105"/>
    </cofactor>
</comment>
<dbReference type="EMBL" id="NTGA01000006">
    <property type="protein sequence ID" value="PAY24336.1"/>
    <property type="molecule type" value="Genomic_DNA"/>
</dbReference>
<evidence type="ECO:0000313" key="18">
    <source>
        <dbReference type="Proteomes" id="UP000218810"/>
    </source>
</evidence>
<evidence type="ECO:0000256" key="11">
    <source>
        <dbReference type="ARBA" id="ARBA00023002"/>
    </source>
</evidence>
<evidence type="ECO:0000313" key="17">
    <source>
        <dbReference type="EMBL" id="PAY24336.1"/>
    </source>
</evidence>
<keyword evidence="7" id="KW-0808">Transferase</keyword>
<evidence type="ECO:0000256" key="1">
    <source>
        <dbReference type="ARBA" id="ARBA00000553"/>
    </source>
</evidence>
<dbReference type="GO" id="GO:0016491">
    <property type="term" value="F:oxidoreductase activity"/>
    <property type="evidence" value="ECO:0007669"/>
    <property type="project" value="UniProtKB-KW"/>
</dbReference>
<comment type="similarity">
    <text evidence="5 16">Belongs to the purine nucleoside phosphorylase YfiH/LACC1 family.</text>
</comment>
<evidence type="ECO:0000256" key="6">
    <source>
        <dbReference type="ARBA" id="ARBA00011738"/>
    </source>
</evidence>
<comment type="cofactor">
    <cofactor evidence="3">
        <name>Cu(2+)</name>
        <dbReference type="ChEBI" id="CHEBI:29036"/>
    </cofactor>
</comment>
<comment type="subunit">
    <text evidence="6">Homodimer.</text>
</comment>
<organism evidence="17 18">
    <name type="scientific">Dietzia natronolimnaea</name>
    <dbReference type="NCBI Taxonomy" id="161920"/>
    <lineage>
        <taxon>Bacteria</taxon>
        <taxon>Bacillati</taxon>
        <taxon>Actinomycetota</taxon>
        <taxon>Actinomycetes</taxon>
        <taxon>Mycobacteriales</taxon>
        <taxon>Dietziaceae</taxon>
        <taxon>Dietzia</taxon>
    </lineage>
</organism>
<dbReference type="PANTHER" id="PTHR30616">
    <property type="entry name" value="UNCHARACTERIZED PROTEIN YFIH"/>
    <property type="match status" value="1"/>
</dbReference>
<keyword evidence="18" id="KW-1185">Reference proteome</keyword>
<name>A0A2A2WT16_9ACTN</name>
<evidence type="ECO:0000256" key="12">
    <source>
        <dbReference type="ARBA" id="ARBA00023008"/>
    </source>
</evidence>
<evidence type="ECO:0000256" key="7">
    <source>
        <dbReference type="ARBA" id="ARBA00022679"/>
    </source>
</evidence>
<dbReference type="FunFam" id="3.60.140.10:FF:000003">
    <property type="entry name" value="Polyphenol oxidase"/>
    <property type="match status" value="1"/>
</dbReference>
<keyword evidence="9" id="KW-0378">Hydrolase</keyword>
<dbReference type="Pfam" id="PF02578">
    <property type="entry name" value="Cu-oxidase_4"/>
    <property type="match status" value="1"/>
</dbReference>
<comment type="caution">
    <text evidence="17">The sequence shown here is derived from an EMBL/GenBank/DDBJ whole genome shotgun (WGS) entry which is preliminary data.</text>
</comment>
<dbReference type="PANTHER" id="PTHR30616:SF2">
    <property type="entry name" value="PURINE NUCLEOSIDE PHOSPHORYLASE LACC1"/>
    <property type="match status" value="1"/>
</dbReference>
<dbReference type="SUPFAM" id="SSF64438">
    <property type="entry name" value="CNF1/YfiH-like putative cysteine hydrolases"/>
    <property type="match status" value="1"/>
</dbReference>
<keyword evidence="10" id="KW-0862">Zinc</keyword>
<evidence type="ECO:0000256" key="8">
    <source>
        <dbReference type="ARBA" id="ARBA00022723"/>
    </source>
</evidence>
<evidence type="ECO:0000256" key="4">
    <source>
        <dbReference type="ARBA" id="ARBA00003215"/>
    </source>
</evidence>
<keyword evidence="12" id="KW-0186">Copper</keyword>
<dbReference type="RefSeq" id="WP_095717335.1">
    <property type="nucleotide sequence ID" value="NZ_NTGA01000006.1"/>
</dbReference>
<keyword evidence="8" id="KW-0479">Metal-binding</keyword>
<dbReference type="CDD" id="cd16833">
    <property type="entry name" value="YfiH"/>
    <property type="match status" value="1"/>
</dbReference>
<evidence type="ECO:0000256" key="14">
    <source>
        <dbReference type="ARBA" id="ARBA00048968"/>
    </source>
</evidence>
<dbReference type="GO" id="GO:0016787">
    <property type="term" value="F:hydrolase activity"/>
    <property type="evidence" value="ECO:0007669"/>
    <property type="project" value="UniProtKB-KW"/>
</dbReference>
<evidence type="ECO:0000256" key="16">
    <source>
        <dbReference type="RuleBase" id="RU361274"/>
    </source>
</evidence>